<evidence type="ECO:0000256" key="1">
    <source>
        <dbReference type="SAM" id="MobiDB-lite"/>
    </source>
</evidence>
<comment type="caution">
    <text evidence="2">The sequence shown here is derived from an EMBL/GenBank/DDBJ whole genome shotgun (WGS) entry which is preliminary data.</text>
</comment>
<name>A0A3M8K6A6_9CORY</name>
<reference evidence="2 3" key="1">
    <citation type="submission" date="2018-02" db="EMBL/GenBank/DDBJ databases">
        <title>Corynebacterium alimpuense sp. nov., a marine obligate actinomycete isolated from sediments of Valparaiso bay, Chile.</title>
        <authorList>
            <person name="Claverias F."/>
            <person name="Gonzales-Siles L."/>
            <person name="Salva-Serra F."/>
            <person name="Inganaes E."/>
            <person name="Molin K."/>
            <person name="Cumsille A."/>
            <person name="Undabarrena A."/>
            <person name="Couve E."/>
            <person name="Moore E.R.B."/>
            <person name="Gomila M."/>
            <person name="Camara B."/>
        </authorList>
    </citation>
    <scope>NUCLEOTIDE SEQUENCE [LARGE SCALE GENOMIC DNA]</scope>
    <source>
        <strain evidence="2 3">CCUG 69366</strain>
    </source>
</reference>
<feature type="region of interest" description="Disordered" evidence="1">
    <location>
        <begin position="58"/>
        <end position="93"/>
    </location>
</feature>
<sequence>MLAEAVGEMTALGAKYGSSAWGVASGREFCPSTFEDDVGLNGLRVVVRAVPESAGTPNDCVAVSEKDGVGGELKRQTPTPTKTAVMRPMAINR</sequence>
<evidence type="ECO:0000313" key="3">
    <source>
        <dbReference type="Proteomes" id="UP000266975"/>
    </source>
</evidence>
<protein>
    <submittedName>
        <fullName evidence="2">Uncharacterized protein</fullName>
    </submittedName>
</protein>
<gene>
    <name evidence="2" type="ORF">C5L39_05445</name>
</gene>
<organism evidence="2 3">
    <name type="scientific">Corynebacterium alimapuense</name>
    <dbReference type="NCBI Taxonomy" id="1576874"/>
    <lineage>
        <taxon>Bacteria</taxon>
        <taxon>Bacillati</taxon>
        <taxon>Actinomycetota</taxon>
        <taxon>Actinomycetes</taxon>
        <taxon>Mycobacteriales</taxon>
        <taxon>Corynebacteriaceae</taxon>
        <taxon>Corynebacterium</taxon>
    </lineage>
</organism>
<feature type="compositionally biased region" description="Basic and acidic residues" evidence="1">
    <location>
        <begin position="64"/>
        <end position="75"/>
    </location>
</feature>
<dbReference type="AlphaFoldDB" id="A0A3M8K6A6"/>
<proteinExistence type="predicted"/>
<dbReference type="Proteomes" id="UP000266975">
    <property type="component" value="Unassembled WGS sequence"/>
</dbReference>
<accession>A0A3M8K6A6</accession>
<keyword evidence="3" id="KW-1185">Reference proteome</keyword>
<dbReference type="EMBL" id="PTJO01000004">
    <property type="protein sequence ID" value="RNE48753.1"/>
    <property type="molecule type" value="Genomic_DNA"/>
</dbReference>
<evidence type="ECO:0000313" key="2">
    <source>
        <dbReference type="EMBL" id="RNE48753.1"/>
    </source>
</evidence>